<protein>
    <submittedName>
        <fullName evidence="1">Uncharacterized protein</fullName>
    </submittedName>
</protein>
<dbReference type="Proteomes" id="UP000076193">
    <property type="component" value="Chromosome"/>
</dbReference>
<reference evidence="1" key="1">
    <citation type="submission" date="2024-10" db="EMBL/GenBank/DDBJ databases">
        <title>Strain of Rhizobium-related bacteria isolated fromm roots of Vavilovia formosa.</title>
        <authorList>
            <person name="Kimeklis A."/>
            <person name="Afonin A."/>
        </authorList>
    </citation>
    <scope>NUCLEOTIDE SEQUENCE</scope>
    <source>
        <strain evidence="1">Vaf12</strain>
    </source>
</reference>
<evidence type="ECO:0000313" key="1">
    <source>
        <dbReference type="EMBL" id="XKQ40780.1"/>
    </source>
</evidence>
<sequence>MAIPISRFASVTGDIAKAQGDGKAFSSLPGQCEEIEILTPAGYAGIIAACRMKL</sequence>
<dbReference type="EMBL" id="CP171844">
    <property type="protein sequence ID" value="XKQ40780.1"/>
    <property type="molecule type" value="Genomic_DNA"/>
</dbReference>
<organism evidence="1 2">
    <name type="scientific">Rhizobium leguminosarum</name>
    <dbReference type="NCBI Taxonomy" id="384"/>
    <lineage>
        <taxon>Bacteria</taxon>
        <taxon>Pseudomonadati</taxon>
        <taxon>Pseudomonadota</taxon>
        <taxon>Alphaproteobacteria</taxon>
        <taxon>Hyphomicrobiales</taxon>
        <taxon>Rhizobiaceae</taxon>
        <taxon>Rhizobium/Agrobacterium group</taxon>
        <taxon>Rhizobium</taxon>
    </lineage>
</organism>
<accession>A0ACD5F692</accession>
<name>A0ACD5F692_RHILE</name>
<evidence type="ECO:0000313" key="2">
    <source>
        <dbReference type="Proteomes" id="UP000076193"/>
    </source>
</evidence>
<proteinExistence type="predicted"/>
<gene>
    <name evidence="1" type="ORF">A4A59_002410</name>
</gene>